<dbReference type="InterPro" id="IPR046815">
    <property type="entry name" value="P2RX7_C"/>
</dbReference>
<feature type="domain" description="P2X purinoreceptor 7 intracellular" evidence="2">
    <location>
        <begin position="77"/>
        <end position="193"/>
    </location>
</feature>
<feature type="region of interest" description="Disordered" evidence="1">
    <location>
        <begin position="1"/>
        <end position="90"/>
    </location>
</feature>
<feature type="compositionally biased region" description="Low complexity" evidence="1">
    <location>
        <begin position="13"/>
        <end position="24"/>
    </location>
</feature>
<dbReference type="Proteomes" id="UP000694395">
    <property type="component" value="Chromosome 9"/>
</dbReference>
<evidence type="ECO:0000256" key="1">
    <source>
        <dbReference type="SAM" id="MobiDB-lite"/>
    </source>
</evidence>
<dbReference type="AlphaFoldDB" id="A0A8C7PLB9"/>
<sequence>MPLPRTSPPVAAPRTRLSLRLLPTGAPVCPELPESPVCPELPESPVSQELPEPPVSQELPEPPVSQELPEPPVSQELPELSGPTLSGQTTSPDVPDWCVCHRCQPIIERESAVAMDKIHFDLYVQSRGHLMLANRLREDLLPQGERQEPGAAHKELSNAVYRQHVAWMYGALGGGNRVIIPSCCVCCIQDFFPGRFVVAESELVR</sequence>
<dbReference type="Ensembl" id="ENSOMYT00000026815.2">
    <property type="protein sequence ID" value="ENSOMYP00000024490.2"/>
    <property type="gene ID" value="ENSOMYG00000011633.2"/>
</dbReference>
<proteinExistence type="predicted"/>
<feature type="compositionally biased region" description="Pro residues" evidence="1">
    <location>
        <begin position="1"/>
        <end position="11"/>
    </location>
</feature>
<organism evidence="3 4">
    <name type="scientific">Oncorhynchus mykiss</name>
    <name type="common">Rainbow trout</name>
    <name type="synonym">Salmo gairdneri</name>
    <dbReference type="NCBI Taxonomy" id="8022"/>
    <lineage>
        <taxon>Eukaryota</taxon>
        <taxon>Metazoa</taxon>
        <taxon>Chordata</taxon>
        <taxon>Craniata</taxon>
        <taxon>Vertebrata</taxon>
        <taxon>Euteleostomi</taxon>
        <taxon>Actinopterygii</taxon>
        <taxon>Neopterygii</taxon>
        <taxon>Teleostei</taxon>
        <taxon>Protacanthopterygii</taxon>
        <taxon>Salmoniformes</taxon>
        <taxon>Salmonidae</taxon>
        <taxon>Salmoninae</taxon>
        <taxon>Oncorhynchus</taxon>
    </lineage>
</organism>
<protein>
    <recommendedName>
        <fullName evidence="2">P2X purinoreceptor 7 intracellular domain-containing protein</fullName>
    </recommendedName>
</protein>
<evidence type="ECO:0000259" key="2">
    <source>
        <dbReference type="Pfam" id="PF20478"/>
    </source>
</evidence>
<reference evidence="3" key="2">
    <citation type="submission" date="2025-08" db="UniProtKB">
        <authorList>
            <consortium name="Ensembl"/>
        </authorList>
    </citation>
    <scope>IDENTIFICATION</scope>
</reference>
<reference evidence="3" key="1">
    <citation type="submission" date="2020-07" db="EMBL/GenBank/DDBJ databases">
        <title>A long reads based de novo assembly of the rainbow trout Arlee double haploid line genome.</title>
        <authorList>
            <person name="Gao G."/>
            <person name="Palti Y."/>
        </authorList>
    </citation>
    <scope>NUCLEOTIDE SEQUENCE [LARGE SCALE GENOMIC DNA]</scope>
</reference>
<name>A0A8C7PLB9_ONCMY</name>
<accession>A0A8C7PLB9</accession>
<evidence type="ECO:0000313" key="3">
    <source>
        <dbReference type="Ensembl" id="ENSOMYP00000024490.2"/>
    </source>
</evidence>
<reference evidence="3" key="3">
    <citation type="submission" date="2025-09" db="UniProtKB">
        <authorList>
            <consortium name="Ensembl"/>
        </authorList>
    </citation>
    <scope>IDENTIFICATION</scope>
</reference>
<dbReference type="Pfam" id="PF20478">
    <property type="entry name" value="P2RX7_C"/>
    <property type="match status" value="1"/>
</dbReference>
<evidence type="ECO:0000313" key="4">
    <source>
        <dbReference type="Proteomes" id="UP000694395"/>
    </source>
</evidence>
<dbReference type="GeneTree" id="ENSGT01060000250239"/>
<dbReference type="PANTHER" id="PTHR36981:SF3">
    <property type="entry name" value="UBIQUITIN-LIKE PROTEASE FAMILY PROFILE DOMAIN-CONTAINING PROTEIN"/>
    <property type="match status" value="1"/>
</dbReference>
<keyword evidence="4" id="KW-1185">Reference proteome</keyword>
<dbReference type="PANTHER" id="PTHR36981">
    <property type="entry name" value="ZGC:195170"/>
    <property type="match status" value="1"/>
</dbReference>